<dbReference type="AlphaFoldDB" id="A0A140L5M3"/>
<keyword evidence="7" id="KW-0347">Helicase</keyword>
<sequence length="836" mass="97749">MNRHYYSHIGKFLKEHLKEVGEEAKKCLDHPALPARDLLSKAAFFIGLTHDLGKFTTYFQKHLNEEKIESNLSNHAFISAVLGAYIVRKRLCEFPDMPERKFIPLLCYLVIHRHHGNLKDPRDLLPRTRKCLQKWPEDIKKLDNEFYRPFSAMKIQLQDLCSNWDKIRPDLEELGIADEVKEFLENQPVVELFTDLESIYFEIEETQRNDEVRAARLCLWGQLLFSALIDTDKFSAASVEKPGRAFIPKDIVEKYIAFKYPKPRHEMDRLRNEFHSEVRKRIEEVLQESENFRVLSITAPTGMGKTFAAMDAALRIRGALEEKWKEKNIAPRIIYALPFINIIEQNYEAYHNVLDSQLGDEYRASPEKYLLRHHYLAEISYAVDNEKKPVEEALLLTESWESEIVITTFVQVFQTIMGYRNRFLKKLHNLVGSILILDEVQSLPVEYWRLTDKVFQNLCRELGLTVLQITATQPMIFQQESSVQLYPDYRKLFECQNRTVLQVDLKEKSEDEWVEWILELYEGHGSLMVVLNTIRASISLYDKVKKRLENCGVKSFGLQPPETEQWIVYLSTNIVPAQRRQRLAELKKHLERGGRAILISTQVVEAGVNIDFPAVLREIGPFDSIVQVAGRCNREGLKGTGFVYIGCLENGRAGHVYGSVHITAARNILKEITNEFSSRLNEKEYIKFVEEYFKLINENSSKERSEKLWNAYKLLIYDSLEQDALSEFELLEHVEQIPVCVPLLPEDEEWLQDVYAKEVLDEKIPFLERRLAAIKHKKRFHDLTIRPLLQRAKENLPIPLNKSGTIRWVPLRDRDAFYDLEFGFKWRPEDHSAWCL</sequence>
<protein>
    <recommendedName>
        <fullName evidence="10">HD Cas3-type domain-containing protein</fullName>
    </recommendedName>
</protein>
<evidence type="ECO:0000259" key="10">
    <source>
        <dbReference type="PROSITE" id="PS51643"/>
    </source>
</evidence>
<dbReference type="InterPro" id="IPR006483">
    <property type="entry name" value="CRISPR-assoc_Cas3_HD"/>
</dbReference>
<dbReference type="GO" id="GO:0004518">
    <property type="term" value="F:nuclease activity"/>
    <property type="evidence" value="ECO:0007669"/>
    <property type="project" value="UniProtKB-KW"/>
</dbReference>
<keyword evidence="9" id="KW-0051">Antiviral defense</keyword>
<dbReference type="Pfam" id="PF22590">
    <property type="entry name" value="Cas3-like_C_2"/>
    <property type="match status" value="1"/>
</dbReference>
<keyword evidence="3" id="KW-0540">Nuclease</keyword>
<dbReference type="Gene3D" id="1.10.3210.30">
    <property type="match status" value="1"/>
</dbReference>
<dbReference type="CDD" id="cd09641">
    <property type="entry name" value="Cas3''_I"/>
    <property type="match status" value="1"/>
</dbReference>
<evidence type="ECO:0000256" key="8">
    <source>
        <dbReference type="ARBA" id="ARBA00022840"/>
    </source>
</evidence>
<dbReference type="GO" id="GO:0046872">
    <property type="term" value="F:metal ion binding"/>
    <property type="evidence" value="ECO:0007669"/>
    <property type="project" value="UniProtKB-KW"/>
</dbReference>
<dbReference type="GO" id="GO:0016787">
    <property type="term" value="F:hydrolase activity"/>
    <property type="evidence" value="ECO:0007669"/>
    <property type="project" value="UniProtKB-KW"/>
</dbReference>
<organism evidence="11 12">
    <name type="scientific">Fervidicola ferrireducens</name>
    <dbReference type="NCBI Taxonomy" id="520764"/>
    <lineage>
        <taxon>Bacteria</taxon>
        <taxon>Bacillati</taxon>
        <taxon>Bacillota</taxon>
        <taxon>Clostridia</taxon>
        <taxon>Thermosediminibacterales</taxon>
        <taxon>Thermosediminibacteraceae</taxon>
        <taxon>Fervidicola</taxon>
    </lineage>
</organism>
<dbReference type="InterPro" id="IPR054712">
    <property type="entry name" value="Cas3-like_dom"/>
</dbReference>
<evidence type="ECO:0000256" key="4">
    <source>
        <dbReference type="ARBA" id="ARBA00022723"/>
    </source>
</evidence>
<feature type="domain" description="HD Cas3-type" evidence="10">
    <location>
        <begin position="6"/>
        <end position="234"/>
    </location>
</feature>
<dbReference type="InParanoid" id="A0A140L5M3"/>
<comment type="caution">
    <text evidence="11">The sequence shown here is derived from an EMBL/GenBank/DDBJ whole genome shotgun (WGS) entry which is preliminary data.</text>
</comment>
<keyword evidence="5" id="KW-0547">Nucleotide-binding</keyword>
<dbReference type="GO" id="GO:0003676">
    <property type="term" value="F:nucleic acid binding"/>
    <property type="evidence" value="ECO:0007669"/>
    <property type="project" value="InterPro"/>
</dbReference>
<evidence type="ECO:0000256" key="3">
    <source>
        <dbReference type="ARBA" id="ARBA00022722"/>
    </source>
</evidence>
<dbReference type="Proteomes" id="UP000070427">
    <property type="component" value="Unassembled WGS sequence"/>
</dbReference>
<keyword evidence="12" id="KW-1185">Reference proteome</keyword>
<evidence type="ECO:0000256" key="1">
    <source>
        <dbReference type="ARBA" id="ARBA00006847"/>
    </source>
</evidence>
<evidence type="ECO:0000256" key="2">
    <source>
        <dbReference type="ARBA" id="ARBA00009046"/>
    </source>
</evidence>
<dbReference type="RefSeq" id="WP_066353960.1">
    <property type="nucleotide sequence ID" value="NZ_LOED01000023.1"/>
</dbReference>
<dbReference type="InterPro" id="IPR006474">
    <property type="entry name" value="Helicase_Cas3_CRISPR-ass_core"/>
</dbReference>
<evidence type="ECO:0000313" key="11">
    <source>
        <dbReference type="EMBL" id="KXG75848.1"/>
    </source>
</evidence>
<dbReference type="GO" id="GO:0004386">
    <property type="term" value="F:helicase activity"/>
    <property type="evidence" value="ECO:0007669"/>
    <property type="project" value="UniProtKB-KW"/>
</dbReference>
<keyword evidence="4" id="KW-0479">Metal-binding</keyword>
<dbReference type="STRING" id="520764.AN618_17580"/>
<reference evidence="11 12" key="1">
    <citation type="submission" date="2015-12" db="EMBL/GenBank/DDBJ databases">
        <title>Draft genome sequnece of Fervidicola ferrireducens strain Y170.</title>
        <authorList>
            <person name="Patel B.K."/>
        </authorList>
    </citation>
    <scope>NUCLEOTIDE SEQUENCE [LARGE SCALE GENOMIC DNA]</scope>
    <source>
        <strain evidence="11 12">Y170</strain>
    </source>
</reference>
<evidence type="ECO:0000256" key="7">
    <source>
        <dbReference type="ARBA" id="ARBA00022806"/>
    </source>
</evidence>
<name>A0A140L5M3_9FIRM</name>
<dbReference type="InterPro" id="IPR011545">
    <property type="entry name" value="DEAD/DEAH_box_helicase_dom"/>
</dbReference>
<keyword evidence="6" id="KW-0378">Hydrolase</keyword>
<dbReference type="PROSITE" id="PS51643">
    <property type="entry name" value="HD_CAS3"/>
    <property type="match status" value="1"/>
</dbReference>
<evidence type="ECO:0000313" key="12">
    <source>
        <dbReference type="Proteomes" id="UP000070427"/>
    </source>
</evidence>
<dbReference type="InterPro" id="IPR027417">
    <property type="entry name" value="P-loop_NTPase"/>
</dbReference>
<comment type="similarity">
    <text evidence="2">In the central section; belongs to the CRISPR-associated helicase Cas3 family.</text>
</comment>
<keyword evidence="8" id="KW-0067">ATP-binding</keyword>
<gene>
    <name evidence="11" type="ORF">AN618_17580</name>
</gene>
<dbReference type="NCBIfam" id="TIGR01596">
    <property type="entry name" value="cas3_HD"/>
    <property type="match status" value="1"/>
</dbReference>
<dbReference type="OrthoDB" id="9810236at2"/>
<dbReference type="GO" id="GO:0005524">
    <property type="term" value="F:ATP binding"/>
    <property type="evidence" value="ECO:0007669"/>
    <property type="project" value="UniProtKB-KW"/>
</dbReference>
<evidence type="ECO:0000256" key="6">
    <source>
        <dbReference type="ARBA" id="ARBA00022801"/>
    </source>
</evidence>
<dbReference type="Pfam" id="PF00270">
    <property type="entry name" value="DEAD"/>
    <property type="match status" value="1"/>
</dbReference>
<dbReference type="SUPFAM" id="SSF52540">
    <property type="entry name" value="P-loop containing nucleoside triphosphate hydrolases"/>
    <property type="match status" value="1"/>
</dbReference>
<comment type="similarity">
    <text evidence="1">In the N-terminal section; belongs to the CRISPR-associated nuclease Cas3-HD family.</text>
</comment>
<dbReference type="GO" id="GO:0051607">
    <property type="term" value="P:defense response to virus"/>
    <property type="evidence" value="ECO:0007669"/>
    <property type="project" value="UniProtKB-KW"/>
</dbReference>
<accession>A0A140L5M3</accession>
<evidence type="ECO:0000256" key="9">
    <source>
        <dbReference type="ARBA" id="ARBA00023118"/>
    </source>
</evidence>
<dbReference type="PATRIC" id="fig|520764.3.peg.1892"/>
<proteinExistence type="inferred from homology"/>
<dbReference type="InterPro" id="IPR038257">
    <property type="entry name" value="CRISPR-assoc_Cas3_HD_sf"/>
</dbReference>
<evidence type="ECO:0000256" key="5">
    <source>
        <dbReference type="ARBA" id="ARBA00022741"/>
    </source>
</evidence>
<dbReference type="EMBL" id="LOED01000023">
    <property type="protein sequence ID" value="KXG75848.1"/>
    <property type="molecule type" value="Genomic_DNA"/>
</dbReference>
<dbReference type="NCBIfam" id="TIGR01587">
    <property type="entry name" value="cas3_core"/>
    <property type="match status" value="1"/>
</dbReference>
<dbReference type="Gene3D" id="3.40.50.300">
    <property type="entry name" value="P-loop containing nucleotide triphosphate hydrolases"/>
    <property type="match status" value="2"/>
</dbReference>
<dbReference type="CDD" id="cd17930">
    <property type="entry name" value="DEXHc_cas3"/>
    <property type="match status" value="1"/>
</dbReference>